<keyword evidence="7" id="KW-1185">Reference proteome</keyword>
<dbReference type="InterPro" id="IPR005119">
    <property type="entry name" value="LysR_subst-bd"/>
</dbReference>
<gene>
    <name evidence="6" type="ORF">ACFFNY_25390</name>
</gene>
<comment type="caution">
    <text evidence="6">The sequence shown here is derived from an EMBL/GenBank/DDBJ whole genome shotgun (WGS) entry which is preliminary data.</text>
</comment>
<evidence type="ECO:0000256" key="1">
    <source>
        <dbReference type="ARBA" id="ARBA00009437"/>
    </source>
</evidence>
<evidence type="ECO:0000259" key="5">
    <source>
        <dbReference type="Pfam" id="PF03466"/>
    </source>
</evidence>
<evidence type="ECO:0000256" key="3">
    <source>
        <dbReference type="ARBA" id="ARBA00023125"/>
    </source>
</evidence>
<evidence type="ECO:0000256" key="2">
    <source>
        <dbReference type="ARBA" id="ARBA00023015"/>
    </source>
</evidence>
<sequence length="156" mass="17276">MAVIRTFQEELVLVTEPSVPDLREALVKPMLLTGKGCYYRDRLDQWLHQENLGPLNIMEFGTVEAILRGDAGGLGVSLITRSADKEWEASGKITCHRIPEPFRDSAVSFVFRRDLFRTDAFASFTTLIGQSLAEPDLCETVDGRARKDCSSPGAGL</sequence>
<evidence type="ECO:0000313" key="6">
    <source>
        <dbReference type="EMBL" id="MFB9754921.1"/>
    </source>
</evidence>
<protein>
    <submittedName>
        <fullName evidence="6">LysR substrate-binding domain-containing protein</fullName>
    </submittedName>
</protein>
<keyword evidence="4" id="KW-0804">Transcription</keyword>
<dbReference type="Pfam" id="PF03466">
    <property type="entry name" value="LysR_substrate"/>
    <property type="match status" value="1"/>
</dbReference>
<name>A0ABV5W2Z5_9BACL</name>
<dbReference type="Gene3D" id="3.40.190.290">
    <property type="match status" value="1"/>
</dbReference>
<reference evidence="6 7" key="1">
    <citation type="submission" date="2024-09" db="EMBL/GenBank/DDBJ databases">
        <authorList>
            <person name="Sun Q."/>
            <person name="Mori K."/>
        </authorList>
    </citation>
    <scope>NUCLEOTIDE SEQUENCE [LARGE SCALE GENOMIC DNA]</scope>
    <source>
        <strain evidence="6 7">JCM 12520</strain>
    </source>
</reference>
<dbReference type="SUPFAM" id="SSF53850">
    <property type="entry name" value="Periplasmic binding protein-like II"/>
    <property type="match status" value="1"/>
</dbReference>
<comment type="similarity">
    <text evidence="1">Belongs to the LysR transcriptional regulatory family.</text>
</comment>
<evidence type="ECO:0000256" key="4">
    <source>
        <dbReference type="ARBA" id="ARBA00023163"/>
    </source>
</evidence>
<organism evidence="6 7">
    <name type="scientific">Paenibacillus hodogayensis</name>
    <dbReference type="NCBI Taxonomy" id="279208"/>
    <lineage>
        <taxon>Bacteria</taxon>
        <taxon>Bacillati</taxon>
        <taxon>Bacillota</taxon>
        <taxon>Bacilli</taxon>
        <taxon>Bacillales</taxon>
        <taxon>Paenibacillaceae</taxon>
        <taxon>Paenibacillus</taxon>
    </lineage>
</organism>
<dbReference type="Proteomes" id="UP001589619">
    <property type="component" value="Unassembled WGS sequence"/>
</dbReference>
<proteinExistence type="inferred from homology"/>
<keyword evidence="3" id="KW-0238">DNA-binding</keyword>
<dbReference type="EMBL" id="JBHMAG010000016">
    <property type="protein sequence ID" value="MFB9754921.1"/>
    <property type="molecule type" value="Genomic_DNA"/>
</dbReference>
<keyword evidence="2" id="KW-0805">Transcription regulation</keyword>
<accession>A0ABV5W2Z5</accession>
<dbReference type="PANTHER" id="PTHR30126">
    <property type="entry name" value="HTH-TYPE TRANSCRIPTIONAL REGULATOR"/>
    <property type="match status" value="1"/>
</dbReference>
<dbReference type="RefSeq" id="WP_379119688.1">
    <property type="nucleotide sequence ID" value="NZ_BAAAYO010000008.1"/>
</dbReference>
<feature type="domain" description="LysR substrate-binding" evidence="5">
    <location>
        <begin position="4"/>
        <end position="131"/>
    </location>
</feature>
<evidence type="ECO:0000313" key="7">
    <source>
        <dbReference type="Proteomes" id="UP001589619"/>
    </source>
</evidence>
<dbReference type="PANTHER" id="PTHR30126:SF40">
    <property type="entry name" value="HTH-TYPE TRANSCRIPTIONAL REGULATOR GLTR"/>
    <property type="match status" value="1"/>
</dbReference>